<dbReference type="AlphaFoldDB" id="A0AA88L8Z7"/>
<keyword evidence="5" id="KW-1133">Transmembrane helix</keyword>
<name>A0AA88L8Z7_ARTSF</name>
<dbReference type="Pfam" id="PF00076">
    <property type="entry name" value="RRM_1"/>
    <property type="match status" value="1"/>
</dbReference>
<evidence type="ECO:0000259" key="6">
    <source>
        <dbReference type="PROSITE" id="PS50102"/>
    </source>
</evidence>
<keyword evidence="5" id="KW-0472">Membrane</keyword>
<evidence type="ECO:0000313" key="7">
    <source>
        <dbReference type="EMBL" id="KAK2712635.1"/>
    </source>
</evidence>
<evidence type="ECO:0000256" key="2">
    <source>
        <dbReference type="PROSITE-ProRule" id="PRU00176"/>
    </source>
</evidence>
<protein>
    <recommendedName>
        <fullName evidence="6">RRM domain-containing protein</fullName>
    </recommendedName>
</protein>
<proteinExistence type="predicted"/>
<dbReference type="Proteomes" id="UP001187531">
    <property type="component" value="Unassembled WGS sequence"/>
</dbReference>
<dbReference type="InterPro" id="IPR012677">
    <property type="entry name" value="Nucleotide-bd_a/b_plait_sf"/>
</dbReference>
<feature type="domain" description="RRM" evidence="6">
    <location>
        <begin position="238"/>
        <end position="312"/>
    </location>
</feature>
<evidence type="ECO:0000256" key="4">
    <source>
        <dbReference type="SAM" id="MobiDB-lite"/>
    </source>
</evidence>
<feature type="transmembrane region" description="Helical" evidence="5">
    <location>
        <begin position="591"/>
        <end position="608"/>
    </location>
</feature>
<evidence type="ECO:0000256" key="3">
    <source>
        <dbReference type="SAM" id="Coils"/>
    </source>
</evidence>
<feature type="compositionally biased region" description="Basic and acidic residues" evidence="4">
    <location>
        <begin position="469"/>
        <end position="479"/>
    </location>
</feature>
<sequence>MQEDISQPNLTIGLDSLERKFGDVCGRLEAGFAKFACSDSPPQWFLKYIEANKLRPTFENQMPHSSDLFNHDIAAESYKQQSFKFEPSEQQAKETLLQRVLTELEVTKGELMKLQIQSSKHTEEISKLKEKYCDLQQVLEEKETISMKLSPERSPEKKEGAAEQVAEVENSSKEDLKPVQDHLYATTKDKDSILSKLPFNKISDAEYISRERIVLPTAPKASRRSYIDESLIPRNGPYCARVANLPYDIDEPDIDRFFKGLKIKNIKMPRDGNRIKGYAFVEFEDKLQLIEALDNNDLRIKGRKIKVELKLNEDCNHKRRHKWDFECQEDRTLGNWRSAGAELPPPPPVRDAEYISRERIVLPTVPKASRRSNIDESLIPRNGPYCARVANLPYDIDEPDIDRFFKGLKRIKGQKINVELKLNEDCNRKSGHKRDFECQEDRTLGNWRSAGAELPPPTPGRGFTPSTVGEEKRYNPRLTKGKDEFTTIMNNLNLTYPKKIDTLEDLDLESFGKKKKKSKKKVTVQDLEADEKEDDAKAGQTEEAIEDVPETADMDLDLDFSKMKKKAKKSKKDLKAVLEDIEGSEQAGGEFLLILIFLVFLLLHLAVGQ</sequence>
<keyword evidence="8" id="KW-1185">Reference proteome</keyword>
<feature type="coiled-coil region" evidence="3">
    <location>
        <begin position="97"/>
        <end position="131"/>
    </location>
</feature>
<dbReference type="Gene3D" id="3.60.15.10">
    <property type="entry name" value="Ribonuclease Z/Hydroxyacylglutathione hydrolase-like"/>
    <property type="match status" value="1"/>
</dbReference>
<reference evidence="7" key="1">
    <citation type="submission" date="2023-07" db="EMBL/GenBank/DDBJ databases">
        <title>Chromosome-level genome assembly of Artemia franciscana.</title>
        <authorList>
            <person name="Jo E."/>
        </authorList>
    </citation>
    <scope>NUCLEOTIDE SEQUENCE</scope>
    <source>
        <tissue evidence="7">Whole body</tissue>
    </source>
</reference>
<dbReference type="SUPFAM" id="SSF54928">
    <property type="entry name" value="RNA-binding domain, RBD"/>
    <property type="match status" value="1"/>
</dbReference>
<evidence type="ECO:0000256" key="1">
    <source>
        <dbReference type="ARBA" id="ARBA00022884"/>
    </source>
</evidence>
<dbReference type="GO" id="GO:0003723">
    <property type="term" value="F:RNA binding"/>
    <property type="evidence" value="ECO:0007669"/>
    <property type="project" value="UniProtKB-UniRule"/>
</dbReference>
<keyword evidence="1 2" id="KW-0694">RNA-binding</keyword>
<dbReference type="PANTHER" id="PTHR23236">
    <property type="entry name" value="EUKARYOTIC TRANSLATION INITIATION FACTOR 4B/4H"/>
    <property type="match status" value="1"/>
</dbReference>
<dbReference type="InterPro" id="IPR035979">
    <property type="entry name" value="RBD_domain_sf"/>
</dbReference>
<feature type="region of interest" description="Disordered" evidence="4">
    <location>
        <begin position="522"/>
        <end position="548"/>
    </location>
</feature>
<dbReference type="SMART" id="SM00360">
    <property type="entry name" value="RRM"/>
    <property type="match status" value="1"/>
</dbReference>
<dbReference type="PANTHER" id="PTHR23236:SF2">
    <property type="entry name" value="EUKARYOTIC TRANSLATION INITIATION FACTOR 4B"/>
    <property type="match status" value="1"/>
</dbReference>
<dbReference type="EMBL" id="JAVRJZ010000015">
    <property type="protein sequence ID" value="KAK2712635.1"/>
    <property type="molecule type" value="Genomic_DNA"/>
</dbReference>
<dbReference type="PROSITE" id="PS50102">
    <property type="entry name" value="RRM"/>
    <property type="match status" value="1"/>
</dbReference>
<comment type="caution">
    <text evidence="7">The sequence shown here is derived from an EMBL/GenBank/DDBJ whole genome shotgun (WGS) entry which is preliminary data.</text>
</comment>
<organism evidence="7 8">
    <name type="scientific">Artemia franciscana</name>
    <name type="common">Brine shrimp</name>
    <name type="synonym">Artemia sanfranciscana</name>
    <dbReference type="NCBI Taxonomy" id="6661"/>
    <lineage>
        <taxon>Eukaryota</taxon>
        <taxon>Metazoa</taxon>
        <taxon>Ecdysozoa</taxon>
        <taxon>Arthropoda</taxon>
        <taxon>Crustacea</taxon>
        <taxon>Branchiopoda</taxon>
        <taxon>Anostraca</taxon>
        <taxon>Artemiidae</taxon>
        <taxon>Artemia</taxon>
    </lineage>
</organism>
<dbReference type="InterPro" id="IPR000504">
    <property type="entry name" value="RRM_dom"/>
</dbReference>
<keyword evidence="5" id="KW-0812">Transmembrane</keyword>
<evidence type="ECO:0000313" key="8">
    <source>
        <dbReference type="Proteomes" id="UP001187531"/>
    </source>
</evidence>
<evidence type="ECO:0000256" key="5">
    <source>
        <dbReference type="SAM" id="Phobius"/>
    </source>
</evidence>
<dbReference type="Gene3D" id="3.30.70.330">
    <property type="match status" value="2"/>
</dbReference>
<gene>
    <name evidence="7" type="ORF">QYM36_011355</name>
</gene>
<feature type="region of interest" description="Disordered" evidence="4">
    <location>
        <begin position="447"/>
        <end position="479"/>
    </location>
</feature>
<dbReference type="InterPro" id="IPR036866">
    <property type="entry name" value="RibonucZ/Hydroxyglut_hydro"/>
</dbReference>
<keyword evidence="3" id="KW-0175">Coiled coil</keyword>
<accession>A0AA88L8Z7</accession>